<dbReference type="EMBL" id="LNJQ01000001">
    <property type="protein sequence ID" value="KWZ44098.1"/>
    <property type="molecule type" value="Genomic_DNA"/>
</dbReference>
<accession>A0ABR5TGI9</accession>
<protein>
    <submittedName>
        <fullName evidence="2">Uncharacterized protein</fullName>
    </submittedName>
</protein>
<sequence length="67" mass="6952">MRAASPPAAPRDEAARAASRDESNHLSDSRSPGPQTVQTFFLEPSLSAERPAAGISTARATAFGGVR</sequence>
<keyword evidence="3" id="KW-1185">Reference proteome</keyword>
<evidence type="ECO:0000256" key="1">
    <source>
        <dbReference type="SAM" id="MobiDB-lite"/>
    </source>
</evidence>
<feature type="compositionally biased region" description="Basic and acidic residues" evidence="1">
    <location>
        <begin position="10"/>
        <end position="28"/>
    </location>
</feature>
<reference evidence="2 3" key="1">
    <citation type="submission" date="2015-11" db="EMBL/GenBank/DDBJ databases">
        <authorList>
            <person name="Sahl J."/>
            <person name="Wagner D."/>
            <person name="Keim P."/>
        </authorList>
    </citation>
    <scope>NUCLEOTIDE SEQUENCE [LARGE SCALE GENOMIC DNA]</scope>
    <source>
        <strain evidence="2 3">BDU18</strain>
    </source>
</reference>
<dbReference type="Proteomes" id="UP000070255">
    <property type="component" value="Unassembled WGS sequence"/>
</dbReference>
<evidence type="ECO:0000313" key="2">
    <source>
        <dbReference type="EMBL" id="KWZ44098.1"/>
    </source>
</evidence>
<name>A0ABR5TGI9_9BURK</name>
<comment type="caution">
    <text evidence="2">The sequence shown here is derived from an EMBL/GenBank/DDBJ whole genome shotgun (WGS) entry which is preliminary data.</text>
</comment>
<feature type="region of interest" description="Disordered" evidence="1">
    <location>
        <begin position="1"/>
        <end position="67"/>
    </location>
</feature>
<gene>
    <name evidence="2" type="ORF">WS72_15395</name>
</gene>
<evidence type="ECO:0000313" key="3">
    <source>
        <dbReference type="Proteomes" id="UP000070255"/>
    </source>
</evidence>
<proteinExistence type="predicted"/>
<organism evidence="2 3">
    <name type="scientific">Burkholderia savannae</name>
    <dbReference type="NCBI Taxonomy" id="1637837"/>
    <lineage>
        <taxon>Bacteria</taxon>
        <taxon>Pseudomonadati</taxon>
        <taxon>Pseudomonadota</taxon>
        <taxon>Betaproteobacteria</taxon>
        <taxon>Burkholderiales</taxon>
        <taxon>Burkholderiaceae</taxon>
        <taxon>Burkholderia</taxon>
        <taxon>pseudomallei group</taxon>
    </lineage>
</organism>
<feature type="compositionally biased region" description="Polar residues" evidence="1">
    <location>
        <begin position="29"/>
        <end position="39"/>
    </location>
</feature>